<keyword evidence="2" id="KW-0472">Membrane</keyword>
<protein>
    <submittedName>
        <fullName evidence="3">Uncharacterized protein</fullName>
    </submittedName>
</protein>
<evidence type="ECO:0000313" key="4">
    <source>
        <dbReference type="Proteomes" id="UP000029431"/>
    </source>
</evidence>
<dbReference type="Proteomes" id="UP000029431">
    <property type="component" value="Chromosome"/>
</dbReference>
<dbReference type="eggNOG" id="ENOG5032XC5">
    <property type="taxonomic scope" value="Bacteria"/>
</dbReference>
<dbReference type="KEGG" id="plv:ERIC2_c01570"/>
<proteinExistence type="predicted"/>
<feature type="compositionally biased region" description="Pro residues" evidence="1">
    <location>
        <begin position="97"/>
        <end position="110"/>
    </location>
</feature>
<evidence type="ECO:0000313" key="3">
    <source>
        <dbReference type="EMBL" id="AHD04033.1"/>
    </source>
</evidence>
<organism evidence="3 4">
    <name type="scientific">Paenibacillus larvae subsp. larvae DSM 25430</name>
    <dbReference type="NCBI Taxonomy" id="697284"/>
    <lineage>
        <taxon>Bacteria</taxon>
        <taxon>Bacillati</taxon>
        <taxon>Bacillota</taxon>
        <taxon>Bacilli</taxon>
        <taxon>Bacillales</taxon>
        <taxon>Paenibacillaceae</taxon>
        <taxon>Paenibacillus</taxon>
    </lineage>
</organism>
<keyword evidence="2" id="KW-1133">Transmembrane helix</keyword>
<keyword evidence="4" id="KW-1185">Reference proteome</keyword>
<feature type="transmembrane region" description="Helical" evidence="2">
    <location>
        <begin position="12"/>
        <end position="38"/>
    </location>
</feature>
<dbReference type="HOGENOM" id="CLU_100573_0_0_9"/>
<name>V9W1Q4_9BACL</name>
<keyword evidence="2" id="KW-0812">Transmembrane</keyword>
<feature type="compositionally biased region" description="Basic and acidic residues" evidence="1">
    <location>
        <begin position="138"/>
        <end position="148"/>
    </location>
</feature>
<evidence type="ECO:0000256" key="1">
    <source>
        <dbReference type="SAM" id="MobiDB-lite"/>
    </source>
</evidence>
<sequence length="229" mass="25491">MAKSKEEDRMRAVIWLAKFVAMAGMVLVISTCITLLIINMVIEDAAKQFHLPLGQKIQFSWLAERIGEELNIVTSKDKKKESTEKNKAEASQKSSPVPTPAPTGPVPTPSAIPGDGGQNSAEKKPEEEEAITTMGRAKQSESKEAVHDQRVVITPDQLTEFKKKLSKQEKDKIFQLFASKVPEKEMHTISTLMEDGLTQDELDKVQEILLGYLKKEEVEEIIGAFKQGQ</sequence>
<reference evidence="3 4" key="1">
    <citation type="journal article" date="2014" name="PLoS ONE">
        <title>How to Kill the Honey Bee Larva: Genomic Potential and Virulence Mechanisms of Paenibacillus larvae.</title>
        <authorList>
            <person name="Djukic M."/>
            <person name="Brzuszkiewicz E."/>
            <person name="Funfhaus A."/>
            <person name="Voss J."/>
            <person name="Gollnow K."/>
            <person name="Poppinga L."/>
            <person name="Liesegang H."/>
            <person name="Garcia-Gonzalez E."/>
            <person name="Genersch E."/>
            <person name="Daniel R."/>
        </authorList>
    </citation>
    <scope>NUCLEOTIDE SEQUENCE [LARGE SCALE GENOMIC DNA]</scope>
    <source>
        <strain evidence="3 4">DSM 25430</strain>
    </source>
</reference>
<dbReference type="EMBL" id="CP003355">
    <property type="protein sequence ID" value="AHD04033.1"/>
    <property type="molecule type" value="Genomic_DNA"/>
</dbReference>
<evidence type="ECO:0000256" key="2">
    <source>
        <dbReference type="SAM" id="Phobius"/>
    </source>
</evidence>
<dbReference type="PATRIC" id="fig|697284.3.peg.155"/>
<dbReference type="AlphaFoldDB" id="V9W1Q4"/>
<feature type="region of interest" description="Disordered" evidence="1">
    <location>
        <begin position="75"/>
        <end position="148"/>
    </location>
</feature>
<gene>
    <name evidence="3" type="ORF">ERIC2_c01570</name>
</gene>
<feature type="compositionally biased region" description="Basic and acidic residues" evidence="1">
    <location>
        <begin position="75"/>
        <end position="90"/>
    </location>
</feature>
<accession>V9W1Q4</accession>